<feature type="compositionally biased region" description="Basic and acidic residues" evidence="1">
    <location>
        <begin position="249"/>
        <end position="261"/>
    </location>
</feature>
<dbReference type="Gene3D" id="2.60.120.200">
    <property type="match status" value="1"/>
</dbReference>
<evidence type="ECO:0000313" key="6">
    <source>
        <dbReference type="Proteomes" id="UP001519460"/>
    </source>
</evidence>
<feature type="transmembrane region" description="Helical" evidence="2">
    <location>
        <begin position="24"/>
        <end position="44"/>
    </location>
</feature>
<feature type="compositionally biased region" description="Low complexity" evidence="1">
    <location>
        <begin position="267"/>
        <end position="288"/>
    </location>
</feature>
<dbReference type="SUPFAM" id="SSF48726">
    <property type="entry name" value="Immunoglobulin"/>
    <property type="match status" value="1"/>
</dbReference>
<dbReference type="InterPro" id="IPR013783">
    <property type="entry name" value="Ig-like_fold"/>
</dbReference>
<gene>
    <name evidence="5" type="ORF">BaRGS_00036503</name>
</gene>
<evidence type="ECO:0000259" key="3">
    <source>
        <dbReference type="PROSITE" id="PS50060"/>
    </source>
</evidence>
<dbReference type="SMART" id="SM00408">
    <property type="entry name" value="IGc2"/>
    <property type="match status" value="1"/>
</dbReference>
<evidence type="ECO:0000313" key="5">
    <source>
        <dbReference type="EMBL" id="KAK7469482.1"/>
    </source>
</evidence>
<keyword evidence="6" id="KW-1185">Reference proteome</keyword>
<protein>
    <submittedName>
        <fullName evidence="5">Uncharacterized protein</fullName>
    </submittedName>
</protein>
<evidence type="ECO:0000259" key="4">
    <source>
        <dbReference type="PROSITE" id="PS50835"/>
    </source>
</evidence>
<dbReference type="SMART" id="SM00137">
    <property type="entry name" value="MAM"/>
    <property type="match status" value="1"/>
</dbReference>
<keyword evidence="2" id="KW-1133">Transmembrane helix</keyword>
<dbReference type="SUPFAM" id="SSF49899">
    <property type="entry name" value="Concanavalin A-like lectins/glucanases"/>
    <property type="match status" value="1"/>
</dbReference>
<dbReference type="InterPro" id="IPR003599">
    <property type="entry name" value="Ig_sub"/>
</dbReference>
<dbReference type="InterPro" id="IPR051560">
    <property type="entry name" value="MAM_domain-containing"/>
</dbReference>
<feature type="domain" description="MAM" evidence="3">
    <location>
        <begin position="404"/>
        <end position="565"/>
    </location>
</feature>
<feature type="compositionally biased region" description="Gly residues" evidence="1">
    <location>
        <begin position="173"/>
        <end position="182"/>
    </location>
</feature>
<dbReference type="PANTHER" id="PTHR23282">
    <property type="entry name" value="APICAL ENDOSOMAL GLYCOPROTEIN PRECURSOR"/>
    <property type="match status" value="1"/>
</dbReference>
<comment type="caution">
    <text evidence="5">The sequence shown here is derived from an EMBL/GenBank/DDBJ whole genome shotgun (WGS) entry which is preliminary data.</text>
</comment>
<evidence type="ECO:0000256" key="1">
    <source>
        <dbReference type="SAM" id="MobiDB-lite"/>
    </source>
</evidence>
<dbReference type="EMBL" id="JACVVK020000516">
    <property type="protein sequence ID" value="KAK7469482.1"/>
    <property type="molecule type" value="Genomic_DNA"/>
</dbReference>
<accession>A0ABD0JB73</accession>
<dbReference type="PROSITE" id="PS50060">
    <property type="entry name" value="MAM_2"/>
    <property type="match status" value="1"/>
</dbReference>
<sequence>MEEKKKKLADDTAPSGVDQGWSGLFWLSLFVLLEAAALCSVTIWQQNMMAHYSARIDSGSRLLAELEETCVPVDDVNGSTHTNSAYGKREARQQDDVIRKKRQTLSNLFHDLLQAQEQILLEVCVRRTDLCKAGPKGEKGDQGDKGIRGVNGPKGDVGATGPHGDKGQPGPTGVTGGVGPLGPKGIRGDPGVQSTAGGCSGVQERSDCHLHCVTIMGDIMGRQNRGAKGATGVPGDKGVRGDTGPTGADGKDGARGEKGDKGPAGSRGPPGAKGDAGPAGARGDAGPRGPHGDAGTPGPKGELIENGCLCYELPKVTGNFSDTAKVRLHHKLVLHCDVNDPESKITWRRADGRNIPSNVRVSGNDLIIESATEANKGEYQCVASSKTGNVIKSVDIQLIEPSKNDCDFESKTFCQWTNTRDDRFDWMLTQGSTPTANTGPTADHTRGDAQGTYAFIETSSPRVNNDNARLESPALLPSKPYCLDFWYHLFGHSLGNINVRIKENGIVGQPIWTWSGPSADAWHNAKINIPPQPTPFSLIIEGVRGDNYYGDGAIDDLTLSQARCS</sequence>
<dbReference type="Gene3D" id="2.60.40.10">
    <property type="entry name" value="Immunoglobulins"/>
    <property type="match status" value="1"/>
</dbReference>
<evidence type="ECO:0000256" key="2">
    <source>
        <dbReference type="SAM" id="Phobius"/>
    </source>
</evidence>
<feature type="domain" description="Ig-like" evidence="4">
    <location>
        <begin position="314"/>
        <end position="397"/>
    </location>
</feature>
<dbReference type="InterPro" id="IPR013320">
    <property type="entry name" value="ConA-like_dom_sf"/>
</dbReference>
<dbReference type="InterPro" id="IPR003598">
    <property type="entry name" value="Ig_sub2"/>
</dbReference>
<dbReference type="Pfam" id="PF00629">
    <property type="entry name" value="MAM"/>
    <property type="match status" value="1"/>
</dbReference>
<dbReference type="Proteomes" id="UP001519460">
    <property type="component" value="Unassembled WGS sequence"/>
</dbReference>
<keyword evidence="2" id="KW-0812">Transmembrane</keyword>
<dbReference type="Pfam" id="PF13927">
    <property type="entry name" value="Ig_3"/>
    <property type="match status" value="1"/>
</dbReference>
<dbReference type="Pfam" id="PF01391">
    <property type="entry name" value="Collagen"/>
    <property type="match status" value="2"/>
</dbReference>
<dbReference type="InterPro" id="IPR007110">
    <property type="entry name" value="Ig-like_dom"/>
</dbReference>
<dbReference type="InterPro" id="IPR036179">
    <property type="entry name" value="Ig-like_dom_sf"/>
</dbReference>
<dbReference type="SMART" id="SM00409">
    <property type="entry name" value="IG"/>
    <property type="match status" value="1"/>
</dbReference>
<organism evidence="5 6">
    <name type="scientific">Batillaria attramentaria</name>
    <dbReference type="NCBI Taxonomy" id="370345"/>
    <lineage>
        <taxon>Eukaryota</taxon>
        <taxon>Metazoa</taxon>
        <taxon>Spiralia</taxon>
        <taxon>Lophotrochozoa</taxon>
        <taxon>Mollusca</taxon>
        <taxon>Gastropoda</taxon>
        <taxon>Caenogastropoda</taxon>
        <taxon>Sorbeoconcha</taxon>
        <taxon>Cerithioidea</taxon>
        <taxon>Batillariidae</taxon>
        <taxon>Batillaria</taxon>
    </lineage>
</organism>
<dbReference type="InterPro" id="IPR000998">
    <property type="entry name" value="MAM_dom"/>
</dbReference>
<dbReference type="CDD" id="cd06263">
    <property type="entry name" value="MAM"/>
    <property type="match status" value="1"/>
</dbReference>
<dbReference type="PANTHER" id="PTHR23282:SF101">
    <property type="entry name" value="MAM DOMAIN-CONTAINING PROTEIN"/>
    <property type="match status" value="1"/>
</dbReference>
<reference evidence="5 6" key="1">
    <citation type="journal article" date="2023" name="Sci. Data">
        <title>Genome assembly of the Korean intertidal mud-creeper Batillaria attramentaria.</title>
        <authorList>
            <person name="Patra A.K."/>
            <person name="Ho P.T."/>
            <person name="Jun S."/>
            <person name="Lee S.J."/>
            <person name="Kim Y."/>
            <person name="Won Y.J."/>
        </authorList>
    </citation>
    <scope>NUCLEOTIDE SEQUENCE [LARGE SCALE GENOMIC DNA]</scope>
    <source>
        <strain evidence="5">Wonlab-2016</strain>
    </source>
</reference>
<dbReference type="AlphaFoldDB" id="A0ABD0JB73"/>
<name>A0ABD0JB73_9CAEN</name>
<dbReference type="PROSITE" id="PS50835">
    <property type="entry name" value="IG_LIKE"/>
    <property type="match status" value="1"/>
</dbReference>
<proteinExistence type="predicted"/>
<feature type="compositionally biased region" description="Basic and acidic residues" evidence="1">
    <location>
        <begin position="134"/>
        <end position="147"/>
    </location>
</feature>
<feature type="region of interest" description="Disordered" evidence="1">
    <location>
        <begin position="223"/>
        <end position="299"/>
    </location>
</feature>
<feature type="region of interest" description="Disordered" evidence="1">
    <location>
        <begin position="134"/>
        <end position="203"/>
    </location>
</feature>
<dbReference type="InterPro" id="IPR008160">
    <property type="entry name" value="Collagen"/>
</dbReference>
<keyword evidence="2" id="KW-0472">Membrane</keyword>